<reference evidence="8" key="1">
    <citation type="journal article" date="2012" name="PLoS ONE">
        <title>Gene sets for utilization of primary and secondary nutrition supplies in the distal gut of endangered iberian lynx.</title>
        <authorList>
            <person name="Alcaide M."/>
            <person name="Messina E."/>
            <person name="Richter M."/>
            <person name="Bargiela R."/>
            <person name="Peplies J."/>
            <person name="Huws S.A."/>
            <person name="Newbold C.J."/>
            <person name="Golyshin P.N."/>
            <person name="Simon M.A."/>
            <person name="Lopez G."/>
            <person name="Yakimov M.M."/>
            <person name="Ferrer M."/>
        </authorList>
    </citation>
    <scope>NUCLEOTIDE SEQUENCE</scope>
</reference>
<dbReference type="CDD" id="cd06171">
    <property type="entry name" value="Sigma70_r4"/>
    <property type="match status" value="1"/>
</dbReference>
<keyword evidence="5" id="KW-0472">Membrane</keyword>
<evidence type="ECO:0000256" key="2">
    <source>
        <dbReference type="ARBA" id="ARBA00023015"/>
    </source>
</evidence>
<dbReference type="InterPro" id="IPR013324">
    <property type="entry name" value="RNA_pol_sigma_r3/r4-like"/>
</dbReference>
<feature type="domain" description="RNA polymerase sigma-70 region 2" evidence="6">
    <location>
        <begin position="13"/>
        <end position="76"/>
    </location>
</feature>
<name>J9GGS5_9ZZZZ</name>
<dbReference type="Gene3D" id="1.10.10.10">
    <property type="entry name" value="Winged helix-like DNA-binding domain superfamily/Winged helix DNA-binding domain"/>
    <property type="match status" value="1"/>
</dbReference>
<keyword evidence="5" id="KW-1133">Transmembrane helix</keyword>
<dbReference type="Gene3D" id="1.10.1740.10">
    <property type="match status" value="1"/>
</dbReference>
<proteinExistence type="inferred from homology"/>
<evidence type="ECO:0000256" key="5">
    <source>
        <dbReference type="SAM" id="Phobius"/>
    </source>
</evidence>
<keyword evidence="2" id="KW-0805">Transcription regulation</keyword>
<dbReference type="Pfam" id="PF04542">
    <property type="entry name" value="Sigma70_r2"/>
    <property type="match status" value="1"/>
</dbReference>
<dbReference type="PANTHER" id="PTHR43133:SF46">
    <property type="entry name" value="RNA POLYMERASE SIGMA-70 FACTOR ECF SUBFAMILY"/>
    <property type="match status" value="1"/>
</dbReference>
<sequence>MSEALDATFQDVFRQHYMKLLNYAARLVGDEEAEDVVQDVFVELWRRRDTIVMGDQILAFLYRSVHSKAMNWLKHQAVANNYSAAMLQVYECKLRYYQPEHSEVLQRLESQELRNEIQQAIQELPEKRREVFCLSYLQGMKNKEIAEALGISLRTVEAHMYQALKFLRERLKHWMLLWALFVAKALSVWCNWIVF</sequence>
<keyword evidence="4" id="KW-0804">Transcription</keyword>
<protein>
    <submittedName>
        <fullName evidence="8">RNA polymerase sigma-70 factor</fullName>
    </submittedName>
</protein>
<feature type="transmembrane region" description="Helical" evidence="5">
    <location>
        <begin position="174"/>
        <end position="194"/>
    </location>
</feature>
<gene>
    <name evidence="8" type="ORF">EVA_05285</name>
</gene>
<dbReference type="InterPro" id="IPR000792">
    <property type="entry name" value="Tscrpt_reg_LuxR_C"/>
</dbReference>
<dbReference type="InterPro" id="IPR014327">
    <property type="entry name" value="RNA_pol_sigma70_bacteroid"/>
</dbReference>
<dbReference type="SUPFAM" id="SSF88946">
    <property type="entry name" value="Sigma2 domain of RNA polymerase sigma factors"/>
    <property type="match status" value="1"/>
</dbReference>
<keyword evidence="3" id="KW-0731">Sigma factor</keyword>
<dbReference type="AlphaFoldDB" id="J9GGS5"/>
<accession>J9GGS5</accession>
<dbReference type="GO" id="GO:0016987">
    <property type="term" value="F:sigma factor activity"/>
    <property type="evidence" value="ECO:0007669"/>
    <property type="project" value="UniProtKB-KW"/>
</dbReference>
<dbReference type="SUPFAM" id="SSF88659">
    <property type="entry name" value="Sigma3 and sigma4 domains of RNA polymerase sigma factors"/>
    <property type="match status" value="1"/>
</dbReference>
<organism evidence="8">
    <name type="scientific">gut metagenome</name>
    <dbReference type="NCBI Taxonomy" id="749906"/>
    <lineage>
        <taxon>unclassified sequences</taxon>
        <taxon>metagenomes</taxon>
        <taxon>organismal metagenomes</taxon>
    </lineage>
</organism>
<comment type="similarity">
    <text evidence="1">Belongs to the sigma-70 factor family. ECF subfamily.</text>
</comment>
<dbReference type="InterPro" id="IPR036388">
    <property type="entry name" value="WH-like_DNA-bd_sf"/>
</dbReference>
<evidence type="ECO:0000259" key="6">
    <source>
        <dbReference type="Pfam" id="PF04542"/>
    </source>
</evidence>
<keyword evidence="5" id="KW-0812">Transmembrane</keyword>
<dbReference type="NCBIfam" id="TIGR02985">
    <property type="entry name" value="Sig70_bacteroi1"/>
    <property type="match status" value="1"/>
</dbReference>
<evidence type="ECO:0000313" key="8">
    <source>
        <dbReference type="EMBL" id="EJX06622.1"/>
    </source>
</evidence>
<dbReference type="InterPro" id="IPR014284">
    <property type="entry name" value="RNA_pol_sigma-70_dom"/>
</dbReference>
<dbReference type="InterPro" id="IPR007627">
    <property type="entry name" value="RNA_pol_sigma70_r2"/>
</dbReference>
<comment type="caution">
    <text evidence="8">The sequence shown here is derived from an EMBL/GenBank/DDBJ whole genome shotgun (WGS) entry which is preliminary data.</text>
</comment>
<dbReference type="PANTHER" id="PTHR43133">
    <property type="entry name" value="RNA POLYMERASE ECF-TYPE SIGMA FACTO"/>
    <property type="match status" value="1"/>
</dbReference>
<dbReference type="PRINTS" id="PR00038">
    <property type="entry name" value="HTHLUXR"/>
</dbReference>
<dbReference type="GO" id="GO:0006352">
    <property type="term" value="P:DNA-templated transcription initiation"/>
    <property type="evidence" value="ECO:0007669"/>
    <property type="project" value="InterPro"/>
</dbReference>
<dbReference type="InterPro" id="IPR039425">
    <property type="entry name" value="RNA_pol_sigma-70-like"/>
</dbReference>
<dbReference type="EMBL" id="AMCI01001106">
    <property type="protein sequence ID" value="EJX06622.1"/>
    <property type="molecule type" value="Genomic_DNA"/>
</dbReference>
<dbReference type="NCBIfam" id="TIGR02937">
    <property type="entry name" value="sigma70-ECF"/>
    <property type="match status" value="1"/>
</dbReference>
<evidence type="ECO:0000256" key="4">
    <source>
        <dbReference type="ARBA" id="ARBA00023163"/>
    </source>
</evidence>
<dbReference type="GO" id="GO:0003677">
    <property type="term" value="F:DNA binding"/>
    <property type="evidence" value="ECO:0007669"/>
    <property type="project" value="InterPro"/>
</dbReference>
<evidence type="ECO:0000256" key="3">
    <source>
        <dbReference type="ARBA" id="ARBA00023082"/>
    </source>
</evidence>
<feature type="domain" description="RNA polymerase sigma factor 70 region 4 type 2" evidence="7">
    <location>
        <begin position="115"/>
        <end position="167"/>
    </location>
</feature>
<dbReference type="InterPro" id="IPR013325">
    <property type="entry name" value="RNA_pol_sigma_r2"/>
</dbReference>
<dbReference type="InterPro" id="IPR013249">
    <property type="entry name" value="RNA_pol_sigma70_r4_t2"/>
</dbReference>
<dbReference type="Pfam" id="PF08281">
    <property type="entry name" value="Sigma70_r4_2"/>
    <property type="match status" value="1"/>
</dbReference>
<evidence type="ECO:0000256" key="1">
    <source>
        <dbReference type="ARBA" id="ARBA00010641"/>
    </source>
</evidence>
<evidence type="ECO:0000259" key="7">
    <source>
        <dbReference type="Pfam" id="PF08281"/>
    </source>
</evidence>